<evidence type="ECO:0000256" key="4">
    <source>
        <dbReference type="ARBA" id="ARBA00022729"/>
    </source>
</evidence>
<feature type="compositionally biased region" description="Basic residues" evidence="9">
    <location>
        <begin position="260"/>
        <end position="276"/>
    </location>
</feature>
<comment type="caution">
    <text evidence="11">The sequence shown here is derived from an EMBL/GenBank/DDBJ whole genome shotgun (WGS) entry which is preliminary data.</text>
</comment>
<name>A0ABP0VDQ8_9BRYO</name>
<dbReference type="Gene3D" id="2.60.120.970">
    <property type="match status" value="1"/>
</dbReference>
<dbReference type="SMART" id="SM00204">
    <property type="entry name" value="TGFB"/>
    <property type="match status" value="1"/>
</dbReference>
<feature type="region of interest" description="Disordered" evidence="9">
    <location>
        <begin position="253"/>
        <end position="276"/>
    </location>
</feature>
<reference evidence="11" key="1">
    <citation type="submission" date="2024-02" db="EMBL/GenBank/DDBJ databases">
        <authorList>
            <consortium name="ELIXIR-Norway"/>
            <consortium name="Elixir Norway"/>
        </authorList>
    </citation>
    <scope>NUCLEOTIDE SEQUENCE</scope>
</reference>
<comment type="similarity">
    <text evidence="2 8">Belongs to the TGF-beta family.</text>
</comment>
<dbReference type="InterPro" id="IPR001839">
    <property type="entry name" value="TGF-b_C"/>
</dbReference>
<keyword evidence="5 8" id="KW-0339">Growth factor</keyword>
<protein>
    <recommendedName>
        <fullName evidence="10">TGF-beta family profile domain-containing protein</fullName>
    </recommendedName>
</protein>
<feature type="non-terminal residue" evidence="11">
    <location>
        <position position="1"/>
    </location>
</feature>
<evidence type="ECO:0000256" key="1">
    <source>
        <dbReference type="ARBA" id="ARBA00004613"/>
    </source>
</evidence>
<dbReference type="CDD" id="cd13760">
    <property type="entry name" value="TGF_beta_BMP2_like"/>
    <property type="match status" value="1"/>
</dbReference>
<evidence type="ECO:0000256" key="7">
    <source>
        <dbReference type="ARBA" id="ARBA00023180"/>
    </source>
</evidence>
<evidence type="ECO:0000313" key="11">
    <source>
        <dbReference type="EMBL" id="CAK9252563.1"/>
    </source>
</evidence>
<dbReference type="InterPro" id="IPR015615">
    <property type="entry name" value="TGF-beta-rel"/>
</dbReference>
<dbReference type="InterPro" id="IPR029034">
    <property type="entry name" value="Cystine-knot_cytokine"/>
</dbReference>
<keyword evidence="4" id="KW-0732">Signal</keyword>
<organism evidence="11 12">
    <name type="scientific">Sphagnum jensenii</name>
    <dbReference type="NCBI Taxonomy" id="128206"/>
    <lineage>
        <taxon>Eukaryota</taxon>
        <taxon>Viridiplantae</taxon>
        <taxon>Streptophyta</taxon>
        <taxon>Embryophyta</taxon>
        <taxon>Bryophyta</taxon>
        <taxon>Sphagnophytina</taxon>
        <taxon>Sphagnopsida</taxon>
        <taxon>Sphagnales</taxon>
        <taxon>Sphagnaceae</taxon>
        <taxon>Sphagnum</taxon>
    </lineage>
</organism>
<dbReference type="Gene3D" id="2.10.90.10">
    <property type="entry name" value="Cystine-knot cytokines"/>
    <property type="match status" value="1"/>
</dbReference>
<dbReference type="PROSITE" id="PS00250">
    <property type="entry name" value="TGF_BETA_1"/>
    <property type="match status" value="1"/>
</dbReference>
<dbReference type="Pfam" id="PF00688">
    <property type="entry name" value="TGFb_propeptide"/>
    <property type="match status" value="1"/>
</dbReference>
<evidence type="ECO:0000256" key="3">
    <source>
        <dbReference type="ARBA" id="ARBA00022525"/>
    </source>
</evidence>
<dbReference type="EMBL" id="CAXAQS010000656">
    <property type="protein sequence ID" value="CAK9252563.1"/>
    <property type="molecule type" value="Genomic_DNA"/>
</dbReference>
<dbReference type="PANTHER" id="PTHR11848">
    <property type="entry name" value="TGF-BETA FAMILY"/>
    <property type="match status" value="1"/>
</dbReference>
<keyword evidence="12" id="KW-1185">Reference proteome</keyword>
<keyword evidence="3" id="KW-0964">Secreted</keyword>
<dbReference type="Pfam" id="PF00019">
    <property type="entry name" value="TGF_beta"/>
    <property type="match status" value="1"/>
</dbReference>
<feature type="domain" description="TGF-beta family profile" evidence="10">
    <location>
        <begin position="261"/>
        <end position="380"/>
    </location>
</feature>
<proteinExistence type="inferred from homology"/>
<comment type="subcellular location">
    <subcellularLocation>
        <location evidence="1">Secreted</location>
    </subcellularLocation>
</comment>
<accession>A0ABP0VDQ8</accession>
<dbReference type="InterPro" id="IPR001111">
    <property type="entry name" value="TGF-b_propeptide"/>
</dbReference>
<keyword evidence="7" id="KW-0325">Glycoprotein</keyword>
<dbReference type="SUPFAM" id="SSF57501">
    <property type="entry name" value="Cystine-knot cytokines"/>
    <property type="match status" value="1"/>
</dbReference>
<dbReference type="InterPro" id="IPR017948">
    <property type="entry name" value="TGFb_CS"/>
</dbReference>
<evidence type="ECO:0000256" key="8">
    <source>
        <dbReference type="RuleBase" id="RU000354"/>
    </source>
</evidence>
<evidence type="ECO:0000256" key="2">
    <source>
        <dbReference type="ARBA" id="ARBA00006656"/>
    </source>
</evidence>
<evidence type="ECO:0000313" key="12">
    <source>
        <dbReference type="Proteomes" id="UP001497444"/>
    </source>
</evidence>
<dbReference type="PRINTS" id="PR00669">
    <property type="entry name" value="INHIBINA"/>
</dbReference>
<dbReference type="Proteomes" id="UP001497444">
    <property type="component" value="Unassembled WGS sequence"/>
</dbReference>
<evidence type="ECO:0000259" key="10">
    <source>
        <dbReference type="PROSITE" id="PS51362"/>
    </source>
</evidence>
<gene>
    <name evidence="11" type="ORF">CSSPJE1EN1_LOCUS27941</name>
</gene>
<sequence>GATKEYSQFLNAFESRLFRLFGLKSRPKPKKNLQIPEYMIELYRQSHASTLSKSMHQFRRINLNGFANTIISHKQHEGMKHMASKHSTQIVRLLFNISLPPDEQLKGAEFRLYRQSIIKELKSSISKSSSKSEKWSHQPYDEPYDESMLFRVHIYDILELPNQNTDEIIMRPIDTHVVDVRQTEWTSFDVYPAVQRWVNNPSANYGLYVTITSINGTKHYPKEHVRLKRNNSEANADFWAHKQPLLLTYSNNDSEQSVNTRHRRTARKRHRGKGRKDNCRRHSLYVDFSEVGWNDWIVAPPGYQAYYCSGECPFPLSDHLNSTNHAIVQTLVNSVNPAAVPKACCIPTELSPISMLYVDEYDKVVLKNYQDMVVEGCGCR</sequence>
<evidence type="ECO:0000256" key="5">
    <source>
        <dbReference type="ARBA" id="ARBA00023030"/>
    </source>
</evidence>
<dbReference type="PROSITE" id="PS51362">
    <property type="entry name" value="TGF_BETA_2"/>
    <property type="match status" value="1"/>
</dbReference>
<evidence type="ECO:0000256" key="9">
    <source>
        <dbReference type="SAM" id="MobiDB-lite"/>
    </source>
</evidence>
<dbReference type="PANTHER" id="PTHR11848:SF263">
    <property type="entry name" value="PROTEIN DECAPENTAPLEGIC"/>
    <property type="match status" value="1"/>
</dbReference>
<keyword evidence="6" id="KW-1015">Disulfide bond</keyword>
<evidence type="ECO:0000256" key="6">
    <source>
        <dbReference type="ARBA" id="ARBA00023157"/>
    </source>
</evidence>